<dbReference type="InterPro" id="IPR046844">
    <property type="entry name" value="Lon-like_helical"/>
</dbReference>
<dbReference type="SUPFAM" id="SSF52540">
    <property type="entry name" value="P-loop containing nucleoside triphosphate hydrolases"/>
    <property type="match status" value="1"/>
</dbReference>
<dbReference type="Pfam" id="PF13654">
    <property type="entry name" value="AAA_32"/>
    <property type="match status" value="1"/>
</dbReference>
<dbReference type="GO" id="GO:0005524">
    <property type="term" value="F:ATP binding"/>
    <property type="evidence" value="ECO:0007669"/>
    <property type="project" value="InterPro"/>
</dbReference>
<sequence>MSTDELKLPAERLRWVCDPEQFDFATTADLPELEGTLGQIRALASIDFGLGIRESGFNLFLAGEPGTGRTSTIKNILKKRAKTEPTPSDWVYVNNFKSPDLPIALALPAGQGAELEEEMQELISNVRTIIPKALDSKEYEANKAAIVEEYQEKNNELFGGLEGEAQGKGFALQRTVSGLVMVPQKEERNYTQEEYEALSAEEREKLDATGQELTEKLNDVLRQVRENEKGTKDALAQLDRDLGLAAVGHHIDPLREKYGANPQVVEFLDAVQEDIILNLEDFKPQQQVPSPIPGLKLPRQEPSFERYQVNVFVDNHGCEGVPVVFEPNPTYNNLFGRLEHVMQMGGVATTNFTLIKPGALHKANGGYLIIDAREVLINPFSWDALKRCIRNAEIKIEDPLEQYRFITIASMKPEPIPLQSKIIMIGSPWIYYLLFHLEPDYRKFFKVKADFDSRIARTPEVLKDYALFVATHCKNEKLLPFDRSGVAALVEYAARLVEDQGKLSSQFMEISDLIREASFWAGKEENGAATRAHVTRAIEQKTYRSNRIEERMQELFDEGTILVDTAGEMVGQINGLSVITLADHTFGRPSRVTARVWLGRAGMVNIEREVKLSGPIHDKGVLILTGYLGGKFAHDKPLSFSASICFEQNYEGVEGDSASSTELYCLLSAFSGVPIRQGIAVTGSVNQHGMIQPIGGVNFKIEGFFEVCKAKGLTGEQGVLIPKSNERHLMLNDEVVEAVRAGRFHIWSVETIDEGIGILTGVPAGQLQEDGTYPEGSINYRVDQRLREMLESMKKFAVGGEKEERKELPPPADGGAAP</sequence>
<keyword evidence="2" id="KW-0720">Serine protease</keyword>
<dbReference type="EC" id="3.4.21.53" evidence="2"/>
<keyword evidence="1 2" id="KW-0645">Protease</keyword>
<dbReference type="EMBL" id="CP009788">
    <property type="protein sequence ID" value="AJE03887.1"/>
    <property type="molecule type" value="Genomic_DNA"/>
</dbReference>
<name>A0A0B5BBH7_9BACT</name>
<dbReference type="GO" id="GO:0030163">
    <property type="term" value="P:protein catabolic process"/>
    <property type="evidence" value="ECO:0007669"/>
    <property type="project" value="InterPro"/>
</dbReference>
<comment type="similarity">
    <text evidence="2">Belongs to the peptidase S16 family.</text>
</comment>
<evidence type="ECO:0000313" key="7">
    <source>
        <dbReference type="Proteomes" id="UP000057609"/>
    </source>
</evidence>
<feature type="active site" evidence="2">
    <location>
        <position position="700"/>
    </location>
</feature>
<dbReference type="SUPFAM" id="SSF54211">
    <property type="entry name" value="Ribosomal protein S5 domain 2-like"/>
    <property type="match status" value="1"/>
</dbReference>
<proteinExistence type="inferred from homology"/>
<protein>
    <recommendedName>
        <fullName evidence="2">endopeptidase La</fullName>
        <ecNumber evidence="2">3.4.21.53</ecNumber>
    </recommendedName>
</protein>
<dbReference type="InterPro" id="IPR041699">
    <property type="entry name" value="AAA_32"/>
</dbReference>
<keyword evidence="7" id="KW-1185">Reference proteome</keyword>
<dbReference type="GO" id="GO:0006508">
    <property type="term" value="P:proteolysis"/>
    <property type="evidence" value="ECO:0007669"/>
    <property type="project" value="UniProtKB-KW"/>
</dbReference>
<feature type="coiled-coil region" evidence="3">
    <location>
        <begin position="203"/>
        <end position="241"/>
    </location>
</feature>
<comment type="catalytic activity">
    <reaction evidence="2">
        <text>Hydrolysis of proteins in presence of ATP.</text>
        <dbReference type="EC" id="3.4.21.53"/>
    </reaction>
</comment>
<keyword evidence="3" id="KW-0175">Coiled coil</keyword>
<keyword evidence="2" id="KW-0378">Hydrolase</keyword>
<dbReference type="InterPro" id="IPR014721">
    <property type="entry name" value="Ribsml_uS5_D2-typ_fold_subgr"/>
</dbReference>
<feature type="region of interest" description="Disordered" evidence="4">
    <location>
        <begin position="797"/>
        <end position="818"/>
    </location>
</feature>
<dbReference type="InterPro" id="IPR027417">
    <property type="entry name" value="P-loop_NTPase"/>
</dbReference>
<dbReference type="Pfam" id="PF05362">
    <property type="entry name" value="Lon_C"/>
    <property type="match status" value="1"/>
</dbReference>
<dbReference type="PANTHER" id="PTHR10046">
    <property type="entry name" value="ATP DEPENDENT LON PROTEASE FAMILY MEMBER"/>
    <property type="match status" value="1"/>
</dbReference>
<dbReference type="OrthoDB" id="9758568at2"/>
<dbReference type="Pfam" id="PF20437">
    <property type="entry name" value="LonC_helical"/>
    <property type="match status" value="1"/>
</dbReference>
<dbReference type="KEGG" id="gpi:GPICK_11465"/>
<dbReference type="InterPro" id="IPR027065">
    <property type="entry name" value="Lon_Prtase"/>
</dbReference>
<accession>A0A0B5BBH7</accession>
<dbReference type="AlphaFoldDB" id="A0A0B5BBH7"/>
<dbReference type="RefSeq" id="WP_039743338.1">
    <property type="nucleotide sequence ID" value="NZ_CP009788.1"/>
</dbReference>
<feature type="compositionally biased region" description="Basic and acidic residues" evidence="4">
    <location>
        <begin position="797"/>
        <end position="808"/>
    </location>
</feature>
<evidence type="ECO:0000259" key="5">
    <source>
        <dbReference type="PROSITE" id="PS51786"/>
    </source>
</evidence>
<dbReference type="Gene3D" id="3.30.230.10">
    <property type="match status" value="1"/>
</dbReference>
<gene>
    <name evidence="6" type="ORF">GPICK_11465</name>
</gene>
<dbReference type="Proteomes" id="UP000057609">
    <property type="component" value="Chromosome"/>
</dbReference>
<feature type="domain" description="Lon proteolytic" evidence="5">
    <location>
        <begin position="567"/>
        <end position="762"/>
    </location>
</feature>
<evidence type="ECO:0000313" key="6">
    <source>
        <dbReference type="EMBL" id="AJE03887.1"/>
    </source>
</evidence>
<dbReference type="Gene3D" id="3.40.50.300">
    <property type="entry name" value="P-loop containing nucleotide triphosphate hydrolases"/>
    <property type="match status" value="2"/>
</dbReference>
<evidence type="ECO:0000256" key="2">
    <source>
        <dbReference type="PROSITE-ProRule" id="PRU01122"/>
    </source>
</evidence>
<dbReference type="GO" id="GO:0004176">
    <property type="term" value="F:ATP-dependent peptidase activity"/>
    <property type="evidence" value="ECO:0007669"/>
    <property type="project" value="UniProtKB-UniRule"/>
</dbReference>
<dbReference type="PRINTS" id="PR00830">
    <property type="entry name" value="ENDOLAPTASE"/>
</dbReference>
<dbReference type="InterPro" id="IPR008269">
    <property type="entry name" value="Lon_proteolytic"/>
</dbReference>
<feature type="active site" evidence="2">
    <location>
        <position position="657"/>
    </location>
</feature>
<dbReference type="Gene3D" id="1.10.8.60">
    <property type="match status" value="1"/>
</dbReference>
<evidence type="ECO:0000256" key="1">
    <source>
        <dbReference type="ARBA" id="ARBA00022670"/>
    </source>
</evidence>
<evidence type="ECO:0000256" key="3">
    <source>
        <dbReference type="SAM" id="Coils"/>
    </source>
</evidence>
<dbReference type="HOGENOM" id="CLU_014785_0_1_7"/>
<dbReference type="InterPro" id="IPR020568">
    <property type="entry name" value="Ribosomal_Su5_D2-typ_SF"/>
</dbReference>
<reference evidence="6 7" key="1">
    <citation type="journal article" date="2015" name="Genome Announc.">
        <title>Complete Genome of Geobacter pickeringii G13T, a Metal-Reducing Isolate from Sedimentary Kaolin Deposits.</title>
        <authorList>
            <person name="Badalamenti J.P."/>
            <person name="Bond D.R."/>
        </authorList>
    </citation>
    <scope>NUCLEOTIDE SEQUENCE [LARGE SCALE GENOMIC DNA]</scope>
    <source>
        <strain evidence="6 7">G13</strain>
    </source>
</reference>
<dbReference type="STRING" id="345632.GPICK_11465"/>
<dbReference type="PROSITE" id="PS51786">
    <property type="entry name" value="LON_PROTEOLYTIC"/>
    <property type="match status" value="1"/>
</dbReference>
<dbReference type="GO" id="GO:0004252">
    <property type="term" value="F:serine-type endopeptidase activity"/>
    <property type="evidence" value="ECO:0007669"/>
    <property type="project" value="UniProtKB-UniRule"/>
</dbReference>
<dbReference type="Pfam" id="PF20436">
    <property type="entry name" value="LonB_AAA-LID"/>
    <property type="match status" value="1"/>
</dbReference>
<evidence type="ECO:0000256" key="4">
    <source>
        <dbReference type="SAM" id="MobiDB-lite"/>
    </source>
</evidence>
<organism evidence="6 7">
    <name type="scientific">Geobacter pickeringii</name>
    <dbReference type="NCBI Taxonomy" id="345632"/>
    <lineage>
        <taxon>Bacteria</taxon>
        <taxon>Pseudomonadati</taxon>
        <taxon>Thermodesulfobacteriota</taxon>
        <taxon>Desulfuromonadia</taxon>
        <taxon>Geobacterales</taxon>
        <taxon>Geobacteraceae</taxon>
        <taxon>Geobacter</taxon>
    </lineage>
</organism>
<dbReference type="InterPro" id="IPR046843">
    <property type="entry name" value="LonB_AAA-LID"/>
</dbReference>